<feature type="transmembrane region" description="Helical" evidence="8">
    <location>
        <begin position="368"/>
        <end position="388"/>
    </location>
</feature>
<dbReference type="GO" id="GO:0016020">
    <property type="term" value="C:membrane"/>
    <property type="evidence" value="ECO:0007669"/>
    <property type="project" value="UniProtKB-SubCell"/>
</dbReference>
<keyword evidence="6 8" id="KW-0472">Membrane</keyword>
<dbReference type="Pfam" id="PF07690">
    <property type="entry name" value="MFS_1"/>
    <property type="match status" value="1"/>
</dbReference>
<reference evidence="10" key="1">
    <citation type="submission" date="2019-08" db="EMBL/GenBank/DDBJ databases">
        <title>The improved chromosome-level genome for the pearl oyster Pinctada fucata martensii using PacBio sequencing and Hi-C.</title>
        <authorList>
            <person name="Zheng Z."/>
        </authorList>
    </citation>
    <scope>NUCLEOTIDE SEQUENCE</scope>
    <source>
        <strain evidence="10">ZZ-2019</strain>
        <tissue evidence="10">Adductor muscle</tissue>
    </source>
</reference>
<dbReference type="InterPro" id="IPR036259">
    <property type="entry name" value="MFS_trans_sf"/>
</dbReference>
<feature type="transmembrane region" description="Helical" evidence="8">
    <location>
        <begin position="624"/>
        <end position="643"/>
    </location>
</feature>
<keyword evidence="3 8" id="KW-0812">Transmembrane</keyword>
<keyword evidence="2" id="KW-0813">Transport</keyword>
<evidence type="ECO:0000256" key="5">
    <source>
        <dbReference type="ARBA" id="ARBA00022989"/>
    </source>
</evidence>
<gene>
    <name evidence="10" type="ORF">FSP39_000091</name>
</gene>
<dbReference type="PROSITE" id="PS50850">
    <property type="entry name" value="MFS"/>
    <property type="match status" value="1"/>
</dbReference>
<comment type="caution">
    <text evidence="10">The sequence shown here is derived from an EMBL/GenBank/DDBJ whole genome shotgun (WGS) entry which is preliminary data.</text>
</comment>
<dbReference type="SUPFAM" id="SSF103473">
    <property type="entry name" value="MFS general substrate transporter"/>
    <property type="match status" value="1"/>
</dbReference>
<feature type="transmembrane region" description="Helical" evidence="8">
    <location>
        <begin position="559"/>
        <end position="579"/>
    </location>
</feature>
<dbReference type="Pfam" id="PF06644">
    <property type="entry name" value="ATP11"/>
    <property type="match status" value="1"/>
</dbReference>
<dbReference type="PANTHER" id="PTHR11662">
    <property type="entry name" value="SOLUTE CARRIER FAMILY 17"/>
    <property type="match status" value="1"/>
</dbReference>
<dbReference type="EMBL" id="VSWD01000010">
    <property type="protein sequence ID" value="KAK3089008.1"/>
    <property type="molecule type" value="Genomic_DNA"/>
</dbReference>
<feature type="transmembrane region" description="Helical" evidence="8">
    <location>
        <begin position="400"/>
        <end position="419"/>
    </location>
</feature>
<dbReference type="GO" id="GO:0005739">
    <property type="term" value="C:mitochondrion"/>
    <property type="evidence" value="ECO:0007669"/>
    <property type="project" value="InterPro"/>
</dbReference>
<evidence type="ECO:0000256" key="7">
    <source>
        <dbReference type="SAM" id="MobiDB-lite"/>
    </source>
</evidence>
<proteinExistence type="predicted"/>
<feature type="transmembrane region" description="Helical" evidence="8">
    <location>
        <begin position="275"/>
        <end position="295"/>
    </location>
</feature>
<dbReference type="PANTHER" id="PTHR11662:SF279">
    <property type="entry name" value="VOLTAGE-GATED PURINE NUCLEOTIDE UNIPORTER SLC17A9"/>
    <property type="match status" value="1"/>
</dbReference>
<dbReference type="GO" id="GO:0015867">
    <property type="term" value="P:ATP transport"/>
    <property type="evidence" value="ECO:0007669"/>
    <property type="project" value="TreeGrafter"/>
</dbReference>
<accession>A0AA89BVJ1</accession>
<dbReference type="InterPro" id="IPR020846">
    <property type="entry name" value="MFS_dom"/>
</dbReference>
<feature type="transmembrane region" description="Helical" evidence="8">
    <location>
        <begin position="591"/>
        <end position="612"/>
    </location>
</feature>
<sequence>MPAAVRMPSKWFSKENGNTMLTCTSTCGLRWSQILHGRTYSSEQKESNEYAIESNPYFQKYKKKLDELKVLDPEKYEAKVKELAAKEKEMKEQMKKDLSTPPEPKPRTDDDDSSEPGSWPPKSLDDIMRMDLVMERSAEEIGKIWTEFHVTKDCVFGVVKELEYNTLMERAKQFPMFVYPLPRKDGYEIYSLTVQWKRCLFYSSWSLSATKGEFSLLPYCSTFSRAQGKESTERKQWASWLFIGCAVLYACRTVTPLCVAAMAKEMEWDKTQSGSVLSSFFWGYTMTQFLGGYLADRIGGDVVLPIAACFWSMITFWTPQLAYLSTDKYLTLHILVVSRVLLGVCQGFHYPSFSSVISRKVSEHERSLTYSFVCAGSHLGTLLCGSMGSILLEKYGWQSVFYFVGTCSVAWMLGIRYCLIDKHRRKYIPSSISLADNQLTEKVIPKEKKSVPWLTLFVKPAFWSLLVGHFCENNAFYILLSWLPTFFHENFPDAKGWVFNVVPWIVTMFSSIFSGWLADIMLQKGYSVTFVRKFMETIALCGTATALVMLSYTNTYGSALILMALAVACCGFHNSGILVNPQDIAPNHAGSVFGIMNMAGAIPGFVGVYMAGHILEATKSWGAVFNQTAGVCMFGWLIFTVFGTGKAIV</sequence>
<name>A0AA89BVJ1_PINIB</name>
<dbReference type="GO" id="GO:0065003">
    <property type="term" value="P:protein-containing complex assembly"/>
    <property type="evidence" value="ECO:0007669"/>
    <property type="project" value="InterPro"/>
</dbReference>
<feature type="region of interest" description="Disordered" evidence="7">
    <location>
        <begin position="87"/>
        <end position="124"/>
    </location>
</feature>
<feature type="compositionally biased region" description="Basic and acidic residues" evidence="7">
    <location>
        <begin position="87"/>
        <end position="108"/>
    </location>
</feature>
<dbReference type="InterPro" id="IPR050382">
    <property type="entry name" value="MFS_Na/Anion_cotransporter"/>
</dbReference>
<evidence type="ECO:0000256" key="4">
    <source>
        <dbReference type="ARBA" id="ARBA00022847"/>
    </source>
</evidence>
<evidence type="ECO:0000259" key="9">
    <source>
        <dbReference type="PROSITE" id="PS50850"/>
    </source>
</evidence>
<evidence type="ECO:0000256" key="1">
    <source>
        <dbReference type="ARBA" id="ARBA00004141"/>
    </source>
</evidence>
<evidence type="ECO:0000256" key="8">
    <source>
        <dbReference type="SAM" id="Phobius"/>
    </source>
</evidence>
<organism evidence="10 11">
    <name type="scientific">Pinctada imbricata</name>
    <name type="common">Atlantic pearl-oyster</name>
    <name type="synonym">Pinctada martensii</name>
    <dbReference type="NCBI Taxonomy" id="66713"/>
    <lineage>
        <taxon>Eukaryota</taxon>
        <taxon>Metazoa</taxon>
        <taxon>Spiralia</taxon>
        <taxon>Lophotrochozoa</taxon>
        <taxon>Mollusca</taxon>
        <taxon>Bivalvia</taxon>
        <taxon>Autobranchia</taxon>
        <taxon>Pteriomorphia</taxon>
        <taxon>Pterioida</taxon>
        <taxon>Pterioidea</taxon>
        <taxon>Pteriidae</taxon>
        <taxon>Pinctada</taxon>
    </lineage>
</organism>
<dbReference type="FunFam" id="1.20.1250.20:FF:000059">
    <property type="entry name" value="Solute carrier family 17 member 9"/>
    <property type="match status" value="1"/>
</dbReference>
<dbReference type="InterPro" id="IPR044777">
    <property type="entry name" value="SLC17A9-like"/>
</dbReference>
<dbReference type="InterPro" id="IPR010591">
    <property type="entry name" value="ATP11"/>
</dbReference>
<evidence type="ECO:0000313" key="11">
    <source>
        <dbReference type="Proteomes" id="UP001186944"/>
    </source>
</evidence>
<feature type="transmembrane region" description="Helical" evidence="8">
    <location>
        <begin position="329"/>
        <end position="348"/>
    </location>
</feature>
<evidence type="ECO:0000256" key="6">
    <source>
        <dbReference type="ARBA" id="ARBA00023136"/>
    </source>
</evidence>
<dbReference type="Proteomes" id="UP001186944">
    <property type="component" value="Unassembled WGS sequence"/>
</dbReference>
<feature type="transmembrane region" description="Helical" evidence="8">
    <location>
        <begin position="302"/>
        <end position="323"/>
    </location>
</feature>
<keyword evidence="4" id="KW-0769">Symport</keyword>
<dbReference type="CDD" id="cd17380">
    <property type="entry name" value="MFS_SLC17A9_like"/>
    <property type="match status" value="1"/>
</dbReference>
<feature type="transmembrane region" description="Helical" evidence="8">
    <location>
        <begin position="502"/>
        <end position="522"/>
    </location>
</feature>
<evidence type="ECO:0000313" key="10">
    <source>
        <dbReference type="EMBL" id="KAK3089008.1"/>
    </source>
</evidence>
<comment type="subcellular location">
    <subcellularLocation>
        <location evidence="1">Membrane</location>
        <topology evidence="1">Multi-pass membrane protein</topology>
    </subcellularLocation>
</comment>
<protein>
    <recommendedName>
        <fullName evidence="9">Major facilitator superfamily (MFS) profile domain-containing protein</fullName>
    </recommendedName>
</protein>
<feature type="transmembrane region" description="Helical" evidence="8">
    <location>
        <begin position="534"/>
        <end position="553"/>
    </location>
</feature>
<dbReference type="AlphaFoldDB" id="A0AA89BVJ1"/>
<dbReference type="Gene3D" id="1.20.1250.20">
    <property type="entry name" value="MFS general substrate transporter like domains"/>
    <property type="match status" value="2"/>
</dbReference>
<dbReference type="GO" id="GO:0015293">
    <property type="term" value="F:symporter activity"/>
    <property type="evidence" value="ECO:0007669"/>
    <property type="project" value="UniProtKB-KW"/>
</dbReference>
<dbReference type="FunFam" id="1.20.1250.20:FF:000003">
    <property type="entry name" value="Solute carrier family 17 member 3"/>
    <property type="match status" value="1"/>
</dbReference>
<keyword evidence="5 8" id="KW-1133">Transmembrane helix</keyword>
<dbReference type="InterPro" id="IPR011701">
    <property type="entry name" value="MFS"/>
</dbReference>
<evidence type="ECO:0000256" key="2">
    <source>
        <dbReference type="ARBA" id="ARBA00022448"/>
    </source>
</evidence>
<keyword evidence="11" id="KW-1185">Reference proteome</keyword>
<evidence type="ECO:0000256" key="3">
    <source>
        <dbReference type="ARBA" id="ARBA00022692"/>
    </source>
</evidence>
<feature type="transmembrane region" description="Helical" evidence="8">
    <location>
        <begin position="237"/>
        <end position="263"/>
    </location>
</feature>
<feature type="domain" description="Major facilitator superfamily (MFS) profile" evidence="9">
    <location>
        <begin position="237"/>
        <end position="647"/>
    </location>
</feature>